<proteinExistence type="predicted"/>
<dbReference type="EMBL" id="CASHSV030000513">
    <property type="protein sequence ID" value="CAJ2667010.1"/>
    <property type="molecule type" value="Genomic_DNA"/>
</dbReference>
<accession>A0ACB0LE19</accession>
<name>A0ACB0LE19_TRIPR</name>
<organism evidence="1 2">
    <name type="scientific">Trifolium pratense</name>
    <name type="common">Red clover</name>
    <dbReference type="NCBI Taxonomy" id="57577"/>
    <lineage>
        <taxon>Eukaryota</taxon>
        <taxon>Viridiplantae</taxon>
        <taxon>Streptophyta</taxon>
        <taxon>Embryophyta</taxon>
        <taxon>Tracheophyta</taxon>
        <taxon>Spermatophyta</taxon>
        <taxon>Magnoliopsida</taxon>
        <taxon>eudicotyledons</taxon>
        <taxon>Gunneridae</taxon>
        <taxon>Pentapetalae</taxon>
        <taxon>rosids</taxon>
        <taxon>fabids</taxon>
        <taxon>Fabales</taxon>
        <taxon>Fabaceae</taxon>
        <taxon>Papilionoideae</taxon>
        <taxon>50 kb inversion clade</taxon>
        <taxon>NPAAA clade</taxon>
        <taxon>Hologalegina</taxon>
        <taxon>IRL clade</taxon>
        <taxon>Trifolieae</taxon>
        <taxon>Trifolium</taxon>
    </lineage>
</organism>
<evidence type="ECO:0000313" key="2">
    <source>
        <dbReference type="Proteomes" id="UP001177021"/>
    </source>
</evidence>
<comment type="caution">
    <text evidence="1">The sequence shown here is derived from an EMBL/GenBank/DDBJ whole genome shotgun (WGS) entry which is preliminary data.</text>
</comment>
<sequence>MYGEVDPYFVKEFGTELFETWIVIDYKDKMHSLTFNHSFIRPLLTYGWREMKDVFGFDINQEFDFLYYGNSVFGLMCSKSLDCSCQIPMYHSRFVRFGYTVEFYVQLTNDNISKPFLNTSGSQISSIL</sequence>
<protein>
    <submittedName>
        <fullName evidence="1">Uncharacterized protein</fullName>
    </submittedName>
</protein>
<dbReference type="Proteomes" id="UP001177021">
    <property type="component" value="Unassembled WGS sequence"/>
</dbReference>
<reference evidence="1" key="1">
    <citation type="submission" date="2023-10" db="EMBL/GenBank/DDBJ databases">
        <authorList>
            <person name="Rodriguez Cubillos JULIANA M."/>
            <person name="De Vega J."/>
        </authorList>
    </citation>
    <scope>NUCLEOTIDE SEQUENCE</scope>
</reference>
<gene>
    <name evidence="1" type="ORF">MILVUS5_LOCUS31723</name>
</gene>
<keyword evidence="2" id="KW-1185">Reference proteome</keyword>
<evidence type="ECO:0000313" key="1">
    <source>
        <dbReference type="EMBL" id="CAJ2667010.1"/>
    </source>
</evidence>